<sequence length="294" mass="33095">NSNFKILSPKLSFVCYKFLCFYHLKTVWLVEMEFHRMKRKELQGMCKKHGVPANLKKIEMAYRLTSLLEDGQSKNMFETTVKKAQVESVQKELDVEEFDGYCVGELVKVTLSVNQEPIRTDITEAAMELGSEKLSLLVTEAYKDAYAKSVVVKEEEEEENVVGSRKVKQVKFSPESENQVFEFTRSLKKLPRRKNARTCSSQGGGSIELGRSKRTASKGATIAAGCNGNSASGIVKPEKVSSSLVEEHKVPRGKDGYKVEVVLRRSKRFANDIIKNANETLLNSSKRVTRRRGA</sequence>
<proteinExistence type="predicted"/>
<gene>
    <name evidence="1" type="ORF">BOLC2T09418H</name>
</gene>
<evidence type="ECO:0000313" key="1">
    <source>
        <dbReference type="EMBL" id="VDD23343.1"/>
    </source>
</evidence>
<dbReference type="SUPFAM" id="SSF82607">
    <property type="entry name" value="YbaB-like"/>
    <property type="match status" value="1"/>
</dbReference>
<accession>A0A3P6CXI0</accession>
<dbReference type="Pfam" id="PF02575">
    <property type="entry name" value="YbaB_DNA_bd"/>
    <property type="match status" value="1"/>
</dbReference>
<dbReference type="InterPro" id="IPR004401">
    <property type="entry name" value="YbaB/EbfC"/>
</dbReference>
<organism evidence="1">
    <name type="scientific">Brassica oleracea</name>
    <name type="common">Wild cabbage</name>
    <dbReference type="NCBI Taxonomy" id="3712"/>
    <lineage>
        <taxon>Eukaryota</taxon>
        <taxon>Viridiplantae</taxon>
        <taxon>Streptophyta</taxon>
        <taxon>Embryophyta</taxon>
        <taxon>Tracheophyta</taxon>
        <taxon>Spermatophyta</taxon>
        <taxon>Magnoliopsida</taxon>
        <taxon>eudicotyledons</taxon>
        <taxon>Gunneridae</taxon>
        <taxon>Pentapetalae</taxon>
        <taxon>rosids</taxon>
        <taxon>malvids</taxon>
        <taxon>Brassicales</taxon>
        <taxon>Brassicaceae</taxon>
        <taxon>Brassiceae</taxon>
        <taxon>Brassica</taxon>
    </lineage>
</organism>
<dbReference type="Gene3D" id="3.30.1310.10">
    <property type="entry name" value="Nucleoid-associated protein YbaB-like domain"/>
    <property type="match status" value="1"/>
</dbReference>
<dbReference type="EMBL" id="LR031874">
    <property type="protein sequence ID" value="VDD23343.1"/>
    <property type="molecule type" value="Genomic_DNA"/>
</dbReference>
<dbReference type="PANTHER" id="PTHR33449:SF7">
    <property type="entry name" value="SAP DOMAIN-CONTAINING PROTEIN"/>
    <property type="match status" value="1"/>
</dbReference>
<dbReference type="AlphaFoldDB" id="A0A3P6CXI0"/>
<dbReference type="InterPro" id="IPR036894">
    <property type="entry name" value="YbaB-like_sf"/>
</dbReference>
<feature type="non-terminal residue" evidence="1">
    <location>
        <position position="1"/>
    </location>
</feature>
<protein>
    <submittedName>
        <fullName evidence="1">Uncharacterized protein</fullName>
    </submittedName>
</protein>
<dbReference type="GO" id="GO:0003677">
    <property type="term" value="F:DNA binding"/>
    <property type="evidence" value="ECO:0007669"/>
    <property type="project" value="InterPro"/>
</dbReference>
<name>A0A3P6CXI0_BRAOL</name>
<dbReference type="PANTHER" id="PTHR33449">
    <property type="entry name" value="NUCLEOID-ASSOCIATED PROTEIN YBAB"/>
    <property type="match status" value="1"/>
</dbReference>
<reference evidence="1" key="1">
    <citation type="submission" date="2018-11" db="EMBL/GenBank/DDBJ databases">
        <authorList>
            <consortium name="Genoscope - CEA"/>
            <person name="William W."/>
        </authorList>
    </citation>
    <scope>NUCLEOTIDE SEQUENCE</scope>
</reference>